<dbReference type="PATRIC" id="fig|1317124.6.peg.744"/>
<gene>
    <name evidence="1" type="ORF">DW2_03679</name>
</gene>
<keyword evidence="2" id="KW-1185">Reference proteome</keyword>
<dbReference type="OrthoDB" id="8479024at2"/>
<comment type="caution">
    <text evidence="1">The sequence shown here is derived from an EMBL/GenBank/DDBJ whole genome shotgun (WGS) entry which is preliminary data.</text>
</comment>
<reference evidence="1 2" key="2">
    <citation type="journal article" date="2015" name="Antonie Van Leeuwenhoek">
        <title>Thioclava indica sp. nov., isolated from surface seawater of the Indian Ocean.</title>
        <authorList>
            <person name="Liu Y."/>
            <person name="Lai Q."/>
            <person name="Du J."/>
            <person name="Xu H."/>
            <person name="Jiang L."/>
            <person name="Shao Z."/>
        </authorList>
    </citation>
    <scope>NUCLEOTIDE SEQUENCE [LARGE SCALE GENOMIC DNA]</scope>
    <source>
        <strain evidence="1 2">13D2W-2</strain>
    </source>
</reference>
<proteinExistence type="predicted"/>
<dbReference type="Proteomes" id="UP000028607">
    <property type="component" value="Unassembled WGS sequence"/>
</dbReference>
<dbReference type="STRING" id="1317124.DW2_03679"/>
<dbReference type="RefSeq" id="WP_038143895.1">
    <property type="nucleotide sequence ID" value="NZ_AQRC01000002.1"/>
</dbReference>
<reference evidence="2" key="1">
    <citation type="submission" date="2013-04" db="EMBL/GenBank/DDBJ databases">
        <title>Thioclava sp. 13D2W-2 Genome Sequencing.</title>
        <authorList>
            <person name="Lai Q."/>
            <person name="Li G."/>
            <person name="Shao Z."/>
        </authorList>
    </citation>
    <scope>NUCLEOTIDE SEQUENCE [LARGE SCALE GENOMIC DNA]</scope>
    <source>
        <strain evidence="2">13D2W-2</strain>
    </source>
</reference>
<organism evidence="1 2">
    <name type="scientific">Thioclava atlantica</name>
    <dbReference type="NCBI Taxonomy" id="1317124"/>
    <lineage>
        <taxon>Bacteria</taxon>
        <taxon>Pseudomonadati</taxon>
        <taxon>Pseudomonadota</taxon>
        <taxon>Alphaproteobacteria</taxon>
        <taxon>Rhodobacterales</taxon>
        <taxon>Paracoccaceae</taxon>
        <taxon>Thioclava</taxon>
    </lineage>
</organism>
<evidence type="ECO:0008006" key="3">
    <source>
        <dbReference type="Google" id="ProtNLM"/>
    </source>
</evidence>
<protein>
    <recommendedName>
        <fullName evidence="3">DUF1499 domain-containing protein</fullName>
    </recommendedName>
</protein>
<evidence type="ECO:0000313" key="1">
    <source>
        <dbReference type="EMBL" id="KFE36378.1"/>
    </source>
</evidence>
<accession>A0A085U081</accession>
<dbReference type="EMBL" id="AQRC01000002">
    <property type="protein sequence ID" value="KFE36378.1"/>
    <property type="molecule type" value="Genomic_DNA"/>
</dbReference>
<sequence>MKTLGLLLGLVAVAVVAADAWVRLAPIDPQRYEIEGLAKAPGDYPLTGGFQAARELGDPGAQMAALDKIIRATARTRRVAGSVAEGRAAYVTRSAFWGFPDVTLLWVDGKTLQIRGHLVFGRSDLGVNKARIEGWLSEAGL</sequence>
<dbReference type="Pfam" id="PF07386">
    <property type="entry name" value="DUF1499"/>
    <property type="match status" value="1"/>
</dbReference>
<evidence type="ECO:0000313" key="2">
    <source>
        <dbReference type="Proteomes" id="UP000028607"/>
    </source>
</evidence>
<dbReference type="eggNOG" id="COG4446">
    <property type="taxonomic scope" value="Bacteria"/>
</dbReference>
<dbReference type="AlphaFoldDB" id="A0A085U081"/>
<name>A0A085U081_9RHOB</name>
<dbReference type="InterPro" id="IPR010865">
    <property type="entry name" value="DUF1499"/>
</dbReference>